<dbReference type="EMBL" id="VSSR01000008">
    <property type="protein sequence ID" value="TYL87460.1"/>
    <property type="molecule type" value="Genomic_DNA"/>
</dbReference>
<sequence>MKPLIHDAPNEAVITELYAYLSTDATGEGICAGMLGAFWTPLVTSKARVAESMRPLAAEIARASGKRVRLVKFTAREEVP</sequence>
<organism evidence="1 2">
    <name type="scientific">Bradyrhizobium cytisi</name>
    <dbReference type="NCBI Taxonomy" id="515489"/>
    <lineage>
        <taxon>Bacteria</taxon>
        <taxon>Pseudomonadati</taxon>
        <taxon>Pseudomonadota</taxon>
        <taxon>Alphaproteobacteria</taxon>
        <taxon>Hyphomicrobiales</taxon>
        <taxon>Nitrobacteraceae</taxon>
        <taxon>Bradyrhizobium</taxon>
    </lineage>
</organism>
<evidence type="ECO:0000313" key="2">
    <source>
        <dbReference type="Proteomes" id="UP000324853"/>
    </source>
</evidence>
<dbReference type="OrthoDB" id="8459777at2"/>
<name>A0A5S4WZE3_9BRAD</name>
<dbReference type="RefSeq" id="WP_148749637.1">
    <property type="nucleotide sequence ID" value="NZ_VSSR01000008.1"/>
</dbReference>
<proteinExistence type="predicted"/>
<protein>
    <submittedName>
        <fullName evidence="1">Uncharacterized protein</fullName>
    </submittedName>
</protein>
<dbReference type="AlphaFoldDB" id="A0A5S4WZE3"/>
<keyword evidence="2" id="KW-1185">Reference proteome</keyword>
<dbReference type="Proteomes" id="UP000324853">
    <property type="component" value="Unassembled WGS sequence"/>
</dbReference>
<reference evidence="1 2" key="1">
    <citation type="submission" date="2019-08" db="EMBL/GenBank/DDBJ databases">
        <title>Bradyrhizobium hipponensis sp. nov., a rhizobium isolated from a Lupinus angustifolius root nodule in Tunisia.</title>
        <authorList>
            <person name="Off K."/>
            <person name="Rejili M."/>
            <person name="Mars M."/>
            <person name="Brachmann A."/>
            <person name="Marin M."/>
        </authorList>
    </citation>
    <scope>NUCLEOTIDE SEQUENCE [LARGE SCALE GENOMIC DNA]</scope>
    <source>
        <strain evidence="1 2">CTAW11</strain>
    </source>
</reference>
<accession>A0A5S4WZE3</accession>
<gene>
    <name evidence="1" type="ORF">FXB38_04910</name>
</gene>
<evidence type="ECO:0000313" key="1">
    <source>
        <dbReference type="EMBL" id="TYL87460.1"/>
    </source>
</evidence>
<comment type="caution">
    <text evidence="1">The sequence shown here is derived from an EMBL/GenBank/DDBJ whole genome shotgun (WGS) entry which is preliminary data.</text>
</comment>